<dbReference type="InterPro" id="IPR011044">
    <property type="entry name" value="Quino_amine_DH_bsu"/>
</dbReference>
<feature type="compositionally biased region" description="Low complexity" evidence="1">
    <location>
        <begin position="31"/>
        <end position="48"/>
    </location>
</feature>
<feature type="region of interest" description="Disordered" evidence="1">
    <location>
        <begin position="31"/>
        <end position="64"/>
    </location>
</feature>
<organism evidence="3 4">
    <name type="scientific">Rothia aeria</name>
    <dbReference type="NCBI Taxonomy" id="172042"/>
    <lineage>
        <taxon>Bacteria</taxon>
        <taxon>Bacillati</taxon>
        <taxon>Actinomycetota</taxon>
        <taxon>Actinomycetes</taxon>
        <taxon>Micrococcales</taxon>
        <taxon>Micrococcaceae</taxon>
        <taxon>Rothia</taxon>
    </lineage>
</organism>
<dbReference type="KEGG" id="raj:RA11412_2502"/>
<dbReference type="EMBL" id="AP017895">
    <property type="protein sequence ID" value="BAV88801.1"/>
    <property type="molecule type" value="Genomic_DNA"/>
</dbReference>
<evidence type="ECO:0000313" key="3">
    <source>
        <dbReference type="EMBL" id="BAV88801.1"/>
    </source>
</evidence>
<dbReference type="Proteomes" id="UP000250241">
    <property type="component" value="Chromosome"/>
</dbReference>
<keyword evidence="2" id="KW-0732">Signal</keyword>
<evidence type="ECO:0000313" key="4">
    <source>
        <dbReference type="Proteomes" id="UP000250241"/>
    </source>
</evidence>
<feature type="chain" id="PRO_5043590540" evidence="2">
    <location>
        <begin position="32"/>
        <end position="631"/>
    </location>
</feature>
<accession>A0A2Z5R2W9</accession>
<dbReference type="AlphaFoldDB" id="A0A2Z5R2W9"/>
<gene>
    <name evidence="3" type="ORF">RA11412_2502</name>
</gene>
<reference evidence="3 4" key="1">
    <citation type="submission" date="2016-10" db="EMBL/GenBank/DDBJ databases">
        <title>Genome sequence of Rothia aeria strain JCM11412.</title>
        <authorList>
            <person name="Nambu T."/>
        </authorList>
    </citation>
    <scope>NUCLEOTIDE SEQUENCE [LARGE SCALE GENOMIC DNA]</scope>
    <source>
        <strain evidence="3 4">JCM 11412</strain>
    </source>
</reference>
<evidence type="ECO:0000256" key="2">
    <source>
        <dbReference type="SAM" id="SignalP"/>
    </source>
</evidence>
<dbReference type="RefSeq" id="WP_128088037.1">
    <property type="nucleotide sequence ID" value="NZ_CBDEQU010000070.1"/>
</dbReference>
<evidence type="ECO:0000256" key="1">
    <source>
        <dbReference type="SAM" id="MobiDB-lite"/>
    </source>
</evidence>
<dbReference type="SUPFAM" id="SSF50969">
    <property type="entry name" value="YVTN repeat-like/Quinoprotein amine dehydrogenase"/>
    <property type="match status" value="1"/>
</dbReference>
<sequence length="631" mass="68277">MSYRLTNPRIISTLGACSMLIVGLGFPAAGATTPSSTTKSSGSSAPGGSTPGSGNGSSSTPNQCTYRSVNITGAKKTQGLPGQYTSGYSKKQNKLYVSSAESGAAESTNISTLARVNPETLQIEATAKIPVVPDTENKTPNLKQFRAPLGITVDDEHDLIWVTDGLTYSVSAYDINTLQQVWTSYDPNKKRDQQTIQHPREIKIDPVTGKLFVTGTGMYSIDPKTKEIKSLDYPKGVYDSFGMHTALNSADRELYVTDWGTDEVLVFDADTFTHKRSLKVTGAEQTGVPTQPHGIAYDNSLGKLYISAQGSNGINSGIYELDKNTGQVKDYVKHGYLSGALAHDEERDLLYVADYGESKQISKDAGNVAVFDTRQNKVVKDVRVSPSEVNFLTIQGDGSVVAVSRDKTYKNTNVDFRIDPTTGEYQSASVDEYPGKESVNITANTLSRFKAEDAGTAPGETKRIIDPASASEQTRLVSDNTSEAATVSAPKTVYAGQKFTIGGSDWTYGEDYLPSDITVTLDDGKSKVNGQGEMTFKLSEEETSFTRDIEVPADWKPGEEHSVTISSGKTKGDKQRSLTMKFKVEEYNPKYIDSCTVPTQDTVQSTEIPFAGYPKVGEVPSLNQQPAVTKD</sequence>
<name>A0A2Z5R2W9_9MICC</name>
<protein>
    <submittedName>
        <fullName evidence="3">Glycerol-3-phosphate ABC transporter</fullName>
    </submittedName>
</protein>
<dbReference type="Gene3D" id="2.130.10.10">
    <property type="entry name" value="YVTN repeat-like/Quinoprotein amine dehydrogenase"/>
    <property type="match status" value="1"/>
</dbReference>
<dbReference type="GeneID" id="93862481"/>
<dbReference type="InterPro" id="IPR015943">
    <property type="entry name" value="WD40/YVTN_repeat-like_dom_sf"/>
</dbReference>
<proteinExistence type="predicted"/>
<feature type="compositionally biased region" description="Polar residues" evidence="1">
    <location>
        <begin position="621"/>
        <end position="631"/>
    </location>
</feature>
<feature type="signal peptide" evidence="2">
    <location>
        <begin position="1"/>
        <end position="31"/>
    </location>
</feature>
<keyword evidence="4" id="KW-1185">Reference proteome</keyword>
<feature type="region of interest" description="Disordered" evidence="1">
    <location>
        <begin position="612"/>
        <end position="631"/>
    </location>
</feature>